<dbReference type="PANTHER" id="PTHR42760:SF133">
    <property type="entry name" value="3-OXOACYL-[ACYL-CARRIER-PROTEIN] REDUCTASE"/>
    <property type="match status" value="1"/>
</dbReference>
<dbReference type="CDD" id="cd05233">
    <property type="entry name" value="SDR_c"/>
    <property type="match status" value="1"/>
</dbReference>
<accession>A0A7J5AZ53</accession>
<evidence type="ECO:0000313" key="5">
    <source>
        <dbReference type="Proteomes" id="UP000490386"/>
    </source>
</evidence>
<sequence length="275" mass="28087">MDAHTTTVRVAIVTGGSRGLGRVMALALRAAGYAVTITASGASAALDEVVADAAKLPGGAELLLPLVADVSDPHRANQVVEATVERFGGVHALVNNAGRGMRLVSETFTTDPVHFWDVPPATWAQIIDTNVNGPFVMSQAVMPRFLAQGDGRLVNVSTSAQTMVRPGYAPYGPSKAALEAMTRSWATDLAGTGVTANLLLPGGAADTELLPAGPDRKGADGNLLSPEVMAAPAVWLCSPESASVSGARVIAKLWDPTLSAVEAFAAASSAHVVAG</sequence>
<dbReference type="Pfam" id="PF00106">
    <property type="entry name" value="adh_short"/>
    <property type="match status" value="1"/>
</dbReference>
<evidence type="ECO:0000313" key="4">
    <source>
        <dbReference type="EMBL" id="KAB1636759.1"/>
    </source>
</evidence>
<evidence type="ECO:0000256" key="1">
    <source>
        <dbReference type="ARBA" id="ARBA00006484"/>
    </source>
</evidence>
<dbReference type="EMBL" id="WBJX01000005">
    <property type="protein sequence ID" value="KAB1636759.1"/>
    <property type="molecule type" value="Genomic_DNA"/>
</dbReference>
<comment type="similarity">
    <text evidence="1 3">Belongs to the short-chain dehydrogenases/reductases (SDR) family.</text>
</comment>
<dbReference type="RefSeq" id="WP_151424480.1">
    <property type="nucleotide sequence ID" value="NZ_WBJX01000005.1"/>
</dbReference>
<protein>
    <submittedName>
        <fullName evidence="4">SDR family oxidoreductase</fullName>
    </submittedName>
</protein>
<dbReference type="Gene3D" id="3.40.50.720">
    <property type="entry name" value="NAD(P)-binding Rossmann-like Domain"/>
    <property type="match status" value="1"/>
</dbReference>
<keyword evidence="5" id="KW-1185">Reference proteome</keyword>
<evidence type="ECO:0000256" key="2">
    <source>
        <dbReference type="ARBA" id="ARBA00023002"/>
    </source>
</evidence>
<name>A0A7J5AZ53_9MICO</name>
<dbReference type="OrthoDB" id="9774430at2"/>
<dbReference type="AlphaFoldDB" id="A0A7J5AZ53"/>
<evidence type="ECO:0000256" key="3">
    <source>
        <dbReference type="RuleBase" id="RU000363"/>
    </source>
</evidence>
<dbReference type="Proteomes" id="UP000490386">
    <property type="component" value="Unassembled WGS sequence"/>
</dbReference>
<dbReference type="InterPro" id="IPR036291">
    <property type="entry name" value="NAD(P)-bd_dom_sf"/>
</dbReference>
<dbReference type="GO" id="GO:0016616">
    <property type="term" value="F:oxidoreductase activity, acting on the CH-OH group of donors, NAD or NADP as acceptor"/>
    <property type="evidence" value="ECO:0007669"/>
    <property type="project" value="TreeGrafter"/>
</dbReference>
<comment type="caution">
    <text evidence="4">The sequence shown here is derived from an EMBL/GenBank/DDBJ whole genome shotgun (WGS) entry which is preliminary data.</text>
</comment>
<reference evidence="4 5" key="1">
    <citation type="submission" date="2019-09" db="EMBL/GenBank/DDBJ databases">
        <title>Phylogeny of genus Pseudoclavibacter and closely related genus.</title>
        <authorList>
            <person name="Li Y."/>
        </authorList>
    </citation>
    <scope>NUCLEOTIDE SEQUENCE [LARGE SCALE GENOMIC DNA]</scope>
    <source>
        <strain evidence="4 5">THG-MD12</strain>
    </source>
</reference>
<dbReference type="SUPFAM" id="SSF51735">
    <property type="entry name" value="NAD(P)-binding Rossmann-fold domains"/>
    <property type="match status" value="1"/>
</dbReference>
<keyword evidence="2" id="KW-0560">Oxidoreductase</keyword>
<dbReference type="InterPro" id="IPR002347">
    <property type="entry name" value="SDR_fam"/>
</dbReference>
<organism evidence="4 5">
    <name type="scientific">Pseudoclavibacter terrae</name>
    <dbReference type="NCBI Taxonomy" id="1530195"/>
    <lineage>
        <taxon>Bacteria</taxon>
        <taxon>Bacillati</taxon>
        <taxon>Actinomycetota</taxon>
        <taxon>Actinomycetes</taxon>
        <taxon>Micrococcales</taxon>
        <taxon>Microbacteriaceae</taxon>
        <taxon>Pseudoclavibacter</taxon>
    </lineage>
</organism>
<proteinExistence type="inferred from homology"/>
<gene>
    <name evidence="4" type="ORF">F8O03_14390</name>
</gene>
<dbReference type="PRINTS" id="PR00081">
    <property type="entry name" value="GDHRDH"/>
</dbReference>
<dbReference type="PRINTS" id="PR00080">
    <property type="entry name" value="SDRFAMILY"/>
</dbReference>
<dbReference type="PANTHER" id="PTHR42760">
    <property type="entry name" value="SHORT-CHAIN DEHYDROGENASES/REDUCTASES FAMILY MEMBER"/>
    <property type="match status" value="1"/>
</dbReference>